<keyword evidence="1" id="KW-0812">Transmembrane</keyword>
<dbReference type="Proteomes" id="UP000009375">
    <property type="component" value="Unassembled WGS sequence"/>
</dbReference>
<evidence type="ECO:0000256" key="1">
    <source>
        <dbReference type="SAM" id="Phobius"/>
    </source>
</evidence>
<keyword evidence="1" id="KW-1133">Transmembrane helix</keyword>
<accession>D2EFN0</accession>
<proteinExistence type="predicted"/>
<keyword evidence="1" id="KW-0472">Membrane</keyword>
<dbReference type="AlphaFoldDB" id="D2EFN0"/>
<feature type="transmembrane region" description="Helical" evidence="1">
    <location>
        <begin position="12"/>
        <end position="30"/>
    </location>
</feature>
<sequence>MNNQRKRSADTYIVLAIMVLFALLLVYYALTAGNAKQLSVGVTSWELKSVSNPFYPINIVNITSVFNGSNNQLYILVKLKNSGSSDIGYLSGCVSAFSGVVYPKYTANLSYEKNVASCNAITVAKLLPNQTATLQWPLQPQVIKVLEAGNFNANLTFPFGFYNATFIRCPRINLSCPVNFDFRGLTMNATIQVSFSAVN</sequence>
<evidence type="ECO:0000313" key="2">
    <source>
        <dbReference type="EMBL" id="EEZ92840.1"/>
    </source>
</evidence>
<organism evidence="2 3">
    <name type="scientific">Candidatus Parvarchaeum acidiphilum ARMAN-4</name>
    <dbReference type="NCBI Taxonomy" id="662760"/>
    <lineage>
        <taxon>Archaea</taxon>
        <taxon>Candidatus Parvarchaeota</taxon>
        <taxon>Candidatus Parvarchaeum</taxon>
    </lineage>
</organism>
<evidence type="ECO:0000313" key="3">
    <source>
        <dbReference type="Proteomes" id="UP000009375"/>
    </source>
</evidence>
<reference evidence="2 3" key="1">
    <citation type="journal article" date="2010" name="Proc. Natl. Acad. Sci. U.S.A.">
        <title>Enigmatic, ultrasmall, uncultivated Archaea.</title>
        <authorList>
            <person name="Baker B.J."/>
            <person name="Comolli L.R."/>
            <person name="Dick G.J."/>
            <person name="Hauser L.J."/>
            <person name="Hyatt D."/>
            <person name="Dill B.D."/>
            <person name="Land M.L."/>
            <person name="Verberkmoes N.C."/>
            <person name="Hettich R.L."/>
            <person name="Banfield J.F."/>
        </authorList>
    </citation>
    <scope>NUCLEOTIDE SEQUENCE [LARGE SCALE GENOMIC DNA]</scope>
</reference>
<gene>
    <name evidence="2" type="ORF">BJBARM4_0549</name>
</gene>
<dbReference type="EMBL" id="GG730047">
    <property type="protein sequence ID" value="EEZ92840.1"/>
    <property type="molecule type" value="Genomic_DNA"/>
</dbReference>
<protein>
    <submittedName>
        <fullName evidence="2">Uncharacterized protein</fullName>
    </submittedName>
</protein>
<name>D2EFN0_PARA4</name>